<feature type="chain" id="PRO_5026883444" evidence="1">
    <location>
        <begin position="24"/>
        <end position="116"/>
    </location>
</feature>
<comment type="caution">
    <text evidence="2">The sequence shown here is derived from an EMBL/GenBank/DDBJ whole genome shotgun (WGS) entry which is preliminary data.</text>
</comment>
<evidence type="ECO:0000313" key="3">
    <source>
        <dbReference type="Proteomes" id="UP000468581"/>
    </source>
</evidence>
<proteinExistence type="predicted"/>
<dbReference type="RefSeq" id="WP_163608768.1">
    <property type="nucleotide sequence ID" value="NZ_JAABOO010000004.1"/>
</dbReference>
<accession>A0A6P0URD9</accession>
<keyword evidence="1" id="KW-0732">Signal</keyword>
<organism evidence="2 3">
    <name type="scientific">Leptobacterium flavescens</name>
    <dbReference type="NCBI Taxonomy" id="472055"/>
    <lineage>
        <taxon>Bacteria</taxon>
        <taxon>Pseudomonadati</taxon>
        <taxon>Bacteroidota</taxon>
        <taxon>Flavobacteriia</taxon>
        <taxon>Flavobacteriales</taxon>
        <taxon>Flavobacteriaceae</taxon>
        <taxon>Leptobacterium</taxon>
    </lineage>
</organism>
<gene>
    <name evidence="2" type="ORF">GWK08_18730</name>
</gene>
<reference evidence="2 3" key="1">
    <citation type="submission" date="2020-01" db="EMBL/GenBank/DDBJ databases">
        <title>Leptobacterium flavescens.</title>
        <authorList>
            <person name="Wang G."/>
        </authorList>
    </citation>
    <scope>NUCLEOTIDE SEQUENCE [LARGE SCALE GENOMIC DNA]</scope>
    <source>
        <strain evidence="2 3">KCTC 22160</strain>
    </source>
</reference>
<keyword evidence="3" id="KW-1185">Reference proteome</keyword>
<protein>
    <submittedName>
        <fullName evidence="2">Uncharacterized protein</fullName>
    </submittedName>
</protein>
<dbReference type="AlphaFoldDB" id="A0A6P0URD9"/>
<name>A0A6P0URD9_9FLAO</name>
<evidence type="ECO:0000313" key="2">
    <source>
        <dbReference type="EMBL" id="NER15497.1"/>
    </source>
</evidence>
<sequence>MKKIGILLLALAFSFASSVSVYATEPTDSTEPAKMISKQIGKLLEDPHFPIEKDEVAEVRFMLNDKNEIVVLTVDSTNNQVERFIKARLNYIKLGVQLDEKSKEYKVTVKLEADFS</sequence>
<evidence type="ECO:0000256" key="1">
    <source>
        <dbReference type="SAM" id="SignalP"/>
    </source>
</evidence>
<feature type="signal peptide" evidence="1">
    <location>
        <begin position="1"/>
        <end position="23"/>
    </location>
</feature>
<dbReference type="EMBL" id="JAABOO010000004">
    <property type="protein sequence ID" value="NER15497.1"/>
    <property type="molecule type" value="Genomic_DNA"/>
</dbReference>
<dbReference type="Proteomes" id="UP000468581">
    <property type="component" value="Unassembled WGS sequence"/>
</dbReference>